<keyword evidence="3 6" id="KW-0812">Transmembrane</keyword>
<evidence type="ECO:0000256" key="2">
    <source>
        <dbReference type="ARBA" id="ARBA00008803"/>
    </source>
</evidence>
<dbReference type="GeneID" id="25261093"/>
<evidence type="ECO:0000313" key="7">
    <source>
        <dbReference type="EMBL" id="KGG50017.1"/>
    </source>
</evidence>
<evidence type="ECO:0000256" key="4">
    <source>
        <dbReference type="ARBA" id="ARBA00022989"/>
    </source>
</evidence>
<sequence length="364" mass="41850">MFYGFKDYLIGQCSFGKTPSETYSGDKQEKICDFVQLVLFGFCICLSSFLFHLIILPIRIVTGVFVILSRLLKKIFKKTPVLSCNAEFHDCVKFFVFCISCFFLGLVDLSKLYHFIRGQNIVKLYVIFNVCEIADKLCCSFGLDLLNAVVNSPPVNVFGFSRLISKMHQPHMSSEKNFKFITLLVISSVYCCIHTLVLIYQIIALNVAINSHSNALLTLLLSNQFVELKSSVFKKFEKENLFQLSCSEMVERMVIFMFCVMIGWRNVLQLTSDDRASFWQLVVLTFTPLLITYVSEIFVDWLKHCFITKFNAINPMVYDTYFSILCNDITPFSSISPLQNNVTSCVYLIVPCPFRMLIYLKLLP</sequence>
<keyword evidence="8" id="KW-1185">Reference proteome</keyword>
<dbReference type="InterPro" id="IPR008010">
    <property type="entry name" value="Tatp1"/>
</dbReference>
<gene>
    <name evidence="7" type="ORF">DI09_93p30</name>
</gene>
<evidence type="ECO:0000313" key="8">
    <source>
        <dbReference type="Proteomes" id="UP000029725"/>
    </source>
</evidence>
<feature type="transmembrane region" description="Helical" evidence="6">
    <location>
        <begin position="37"/>
        <end position="68"/>
    </location>
</feature>
<dbReference type="HOGENOM" id="CLU_760937_0_0_1"/>
<name>A0A098VLP2_9MICR</name>
<dbReference type="Proteomes" id="UP000029725">
    <property type="component" value="Unassembled WGS sequence"/>
</dbReference>
<dbReference type="VEuPathDB" id="MicrosporidiaDB:DI09_93p30"/>
<comment type="similarity">
    <text evidence="2">Belongs to the TAPT1 family.</text>
</comment>
<comment type="caution">
    <text evidence="7">The sequence shown here is derived from an EMBL/GenBank/DDBJ whole genome shotgun (WGS) entry which is preliminary data.</text>
</comment>
<feature type="transmembrane region" description="Helical" evidence="6">
    <location>
        <begin position="278"/>
        <end position="299"/>
    </location>
</feature>
<keyword evidence="5 6" id="KW-0472">Membrane</keyword>
<dbReference type="AlphaFoldDB" id="A0A098VLP2"/>
<dbReference type="Pfam" id="PF05346">
    <property type="entry name" value="DUF747"/>
    <property type="match status" value="1"/>
</dbReference>
<dbReference type="PANTHER" id="PTHR13317:SF4">
    <property type="entry name" value="TRANSMEMBRANE ANTERIOR POSTERIOR TRANSFORMATION PROTEIN 1 HOMOLOG"/>
    <property type="match status" value="1"/>
</dbReference>
<evidence type="ECO:0000256" key="5">
    <source>
        <dbReference type="ARBA" id="ARBA00023136"/>
    </source>
</evidence>
<evidence type="ECO:0000256" key="6">
    <source>
        <dbReference type="SAM" id="Phobius"/>
    </source>
</evidence>
<organism evidence="7 8">
    <name type="scientific">Mitosporidium daphniae</name>
    <dbReference type="NCBI Taxonomy" id="1485682"/>
    <lineage>
        <taxon>Eukaryota</taxon>
        <taxon>Fungi</taxon>
        <taxon>Fungi incertae sedis</taxon>
        <taxon>Microsporidia</taxon>
        <taxon>Mitosporidium</taxon>
    </lineage>
</organism>
<dbReference type="GO" id="GO:0005789">
    <property type="term" value="C:endoplasmic reticulum membrane"/>
    <property type="evidence" value="ECO:0007669"/>
    <property type="project" value="TreeGrafter"/>
</dbReference>
<protein>
    <submittedName>
        <fullName evidence="7">Uncharacterized protein</fullName>
    </submittedName>
</protein>
<dbReference type="RefSeq" id="XP_013236453.1">
    <property type="nucleotide sequence ID" value="XM_013380999.1"/>
</dbReference>
<keyword evidence="4 6" id="KW-1133">Transmembrane helix</keyword>
<dbReference type="PANTHER" id="PTHR13317">
    <property type="entry name" value="TRANSMEMBRANE ANTERIOR POSTERIOR TRANSFORMATION PROTEIN 1 HOMOLOG"/>
    <property type="match status" value="1"/>
</dbReference>
<comment type="subcellular location">
    <subcellularLocation>
        <location evidence="1">Membrane</location>
        <topology evidence="1">Multi-pass membrane protein</topology>
    </subcellularLocation>
</comment>
<proteinExistence type="inferred from homology"/>
<feature type="transmembrane region" description="Helical" evidence="6">
    <location>
        <begin position="180"/>
        <end position="203"/>
    </location>
</feature>
<evidence type="ECO:0000256" key="3">
    <source>
        <dbReference type="ARBA" id="ARBA00022692"/>
    </source>
</evidence>
<evidence type="ECO:0000256" key="1">
    <source>
        <dbReference type="ARBA" id="ARBA00004141"/>
    </source>
</evidence>
<dbReference type="EMBL" id="JMKJ01000605">
    <property type="protein sequence ID" value="KGG50017.1"/>
    <property type="molecule type" value="Genomic_DNA"/>
</dbReference>
<reference evidence="7 8" key="1">
    <citation type="submission" date="2014-04" db="EMBL/GenBank/DDBJ databases">
        <title>A new species of microsporidia sheds light on the evolution of extreme parasitism.</title>
        <authorList>
            <person name="Haag K.L."/>
            <person name="James T.Y."/>
            <person name="Larsson R."/>
            <person name="Schaer T.M."/>
            <person name="Refardt D."/>
            <person name="Pombert J.-F."/>
            <person name="Ebert D."/>
        </authorList>
    </citation>
    <scope>NUCLEOTIDE SEQUENCE [LARGE SCALE GENOMIC DNA]</scope>
    <source>
        <strain evidence="7 8">UGP3</strain>
        <tissue evidence="7">Spores</tissue>
    </source>
</reference>
<dbReference type="OrthoDB" id="29023at2759"/>
<accession>A0A098VLP2</accession>